<sequence length="97" mass="11109">MTESSRQPGPIVALWEWQYDGACIGMDSATFFHPEGERGSNRRRDEEAKAVCRTCPVIVDCRNHALATHEPYGVWGGLTEEERRELIEQRERHEPVA</sequence>
<dbReference type="GO" id="GO:0045892">
    <property type="term" value="P:negative regulation of DNA-templated transcription"/>
    <property type="evidence" value="ECO:0007669"/>
    <property type="project" value="TreeGrafter"/>
</dbReference>
<accession>A0A0X8JF21</accession>
<keyword evidence="4 12" id="KW-0963">Cytoplasm</keyword>
<evidence type="ECO:0000259" key="13">
    <source>
        <dbReference type="PROSITE" id="PS51674"/>
    </source>
</evidence>
<dbReference type="RefSeq" id="WP_067942122.1">
    <property type="nucleotide sequence ID" value="NZ_CP014228.1"/>
</dbReference>
<evidence type="ECO:0000256" key="12">
    <source>
        <dbReference type="HAMAP-Rule" id="MF_01479"/>
    </source>
</evidence>
<comment type="function">
    <text evidence="12">Acts as a transcriptional regulator. Probably redox-responsive. The apo- but not holo-form probably binds DNA.</text>
</comment>
<dbReference type="AlphaFoldDB" id="A0A0X8JF21"/>
<feature type="domain" description="4Fe-4S Wbl-type" evidence="13">
    <location>
        <begin position="22"/>
        <end position="85"/>
    </location>
</feature>
<evidence type="ECO:0000256" key="10">
    <source>
        <dbReference type="ARBA" id="ARBA00023157"/>
    </source>
</evidence>
<keyword evidence="10 12" id="KW-1015">Disulfide bond</keyword>
<gene>
    <name evidence="12" type="primary">whiB</name>
    <name evidence="14" type="ORF">AXF14_07440</name>
</gene>
<comment type="cofactor">
    <cofactor evidence="12">
        <name>[4Fe-4S] cluster</name>
        <dbReference type="ChEBI" id="CHEBI:49883"/>
    </cofactor>
    <text evidence="12">Binds 1 [4Fe-4S] cluster per subunit. Following nitrosylation of the [4Fe-4S] cluster binds 1 [4Fe-8(NO)] cluster per subunit.</text>
</comment>
<evidence type="ECO:0000256" key="1">
    <source>
        <dbReference type="ARBA" id="ARBA00004496"/>
    </source>
</evidence>
<name>A0A0X8JF21_ACTRD</name>
<dbReference type="STRING" id="111015.AXF14_07440"/>
<keyword evidence="3 12" id="KW-0004">4Fe-4S</keyword>
<dbReference type="GO" id="GO:0046872">
    <property type="term" value="F:metal ion binding"/>
    <property type="evidence" value="ECO:0007669"/>
    <property type="project" value="UniProtKB-KW"/>
</dbReference>
<dbReference type="PROSITE" id="PS51674">
    <property type="entry name" value="4FE4S_WBL"/>
    <property type="match status" value="1"/>
</dbReference>
<comment type="PTM">
    <text evidence="12">The Fe-S cluster can be nitrosylated by nitric oxide (NO).</text>
</comment>
<dbReference type="PANTHER" id="PTHR38839:SF5">
    <property type="entry name" value="TRANSCRIPTIONAL REGULATOR WHID"/>
    <property type="match status" value="1"/>
</dbReference>
<keyword evidence="9 12" id="KW-0238">DNA-binding</keyword>
<keyword evidence="7 12" id="KW-0411">Iron-sulfur</keyword>
<evidence type="ECO:0000256" key="2">
    <source>
        <dbReference type="ARBA" id="ARBA00006597"/>
    </source>
</evidence>
<dbReference type="OrthoDB" id="4954884at2"/>
<evidence type="ECO:0000256" key="9">
    <source>
        <dbReference type="ARBA" id="ARBA00023125"/>
    </source>
</evidence>
<dbReference type="Pfam" id="PF02467">
    <property type="entry name" value="Whib"/>
    <property type="match status" value="1"/>
</dbReference>
<dbReference type="HAMAP" id="MF_01479">
    <property type="entry name" value="WhiB"/>
    <property type="match status" value="1"/>
</dbReference>
<dbReference type="GO" id="GO:0045454">
    <property type="term" value="P:cell redox homeostasis"/>
    <property type="evidence" value="ECO:0007669"/>
    <property type="project" value="TreeGrafter"/>
</dbReference>
<keyword evidence="5 12" id="KW-0479">Metal-binding</keyword>
<reference evidence="15" key="1">
    <citation type="submission" date="2016-02" db="EMBL/GenBank/DDBJ databases">
        <authorList>
            <person name="Holder M.E."/>
            <person name="Ajami N.J."/>
            <person name="Petrosino J.F."/>
        </authorList>
    </citation>
    <scope>NUCLEOTIDE SEQUENCE [LARGE SCALE GENOMIC DNA]</scope>
    <source>
        <strain evidence="15">CCUG 36733</strain>
    </source>
</reference>
<dbReference type="PANTHER" id="PTHR38839">
    <property type="entry name" value="TRANSCRIPTIONAL REGULATOR WHID-RELATED"/>
    <property type="match status" value="1"/>
</dbReference>
<keyword evidence="11 12" id="KW-0804">Transcription</keyword>
<organism evidence="14 15">
    <name type="scientific">Actinomyces radicidentis</name>
    <dbReference type="NCBI Taxonomy" id="111015"/>
    <lineage>
        <taxon>Bacteria</taxon>
        <taxon>Bacillati</taxon>
        <taxon>Actinomycetota</taxon>
        <taxon>Actinomycetes</taxon>
        <taxon>Actinomycetales</taxon>
        <taxon>Actinomycetaceae</taxon>
        <taxon>Actinomyces</taxon>
    </lineage>
</organism>
<evidence type="ECO:0000313" key="14">
    <source>
        <dbReference type="EMBL" id="AMD87446.1"/>
    </source>
</evidence>
<comment type="similarity">
    <text evidence="2 12">Belongs to the WhiB family.</text>
</comment>
<dbReference type="InterPro" id="IPR034768">
    <property type="entry name" value="4FE4S_WBL"/>
</dbReference>
<evidence type="ECO:0000256" key="11">
    <source>
        <dbReference type="ARBA" id="ARBA00023163"/>
    </source>
</evidence>
<evidence type="ECO:0000313" key="15">
    <source>
        <dbReference type="Proteomes" id="UP000065220"/>
    </source>
</evidence>
<evidence type="ECO:0000256" key="4">
    <source>
        <dbReference type="ARBA" id="ARBA00022490"/>
    </source>
</evidence>
<dbReference type="GO" id="GO:0003677">
    <property type="term" value="F:DNA binding"/>
    <property type="evidence" value="ECO:0007669"/>
    <property type="project" value="UniProtKB-UniRule"/>
</dbReference>
<evidence type="ECO:0000256" key="3">
    <source>
        <dbReference type="ARBA" id="ARBA00022485"/>
    </source>
</evidence>
<evidence type="ECO:0000256" key="6">
    <source>
        <dbReference type="ARBA" id="ARBA00023004"/>
    </source>
</evidence>
<dbReference type="GO" id="GO:0047134">
    <property type="term" value="F:protein-disulfide reductase [NAD(P)H] activity"/>
    <property type="evidence" value="ECO:0007669"/>
    <property type="project" value="TreeGrafter"/>
</dbReference>
<proteinExistence type="inferred from homology"/>
<comment type="PTM">
    <text evidence="12">Upon Fe-S cluster removal intramolecular disulfide bonds are formed.</text>
</comment>
<dbReference type="InterPro" id="IPR003482">
    <property type="entry name" value="Whib"/>
</dbReference>
<protein>
    <recommendedName>
        <fullName evidence="12">Transcriptional regulator WhiB</fullName>
    </recommendedName>
</protein>
<dbReference type="Proteomes" id="UP000065220">
    <property type="component" value="Chromosome"/>
</dbReference>
<feature type="binding site" evidence="12">
    <location>
        <position position="23"/>
    </location>
    <ligand>
        <name>[4Fe-4S] cluster</name>
        <dbReference type="ChEBI" id="CHEBI:49883"/>
    </ligand>
</feature>
<dbReference type="KEGG" id="ard:AXF14_07440"/>
<dbReference type="EMBL" id="CP014228">
    <property type="protein sequence ID" value="AMD87446.1"/>
    <property type="molecule type" value="Genomic_DNA"/>
</dbReference>
<keyword evidence="8 12" id="KW-0805">Transcription regulation</keyword>
<feature type="binding site" evidence="12">
    <location>
        <position position="55"/>
    </location>
    <ligand>
        <name>[4Fe-4S] cluster</name>
        <dbReference type="ChEBI" id="CHEBI:49883"/>
    </ligand>
</feature>
<comment type="subcellular location">
    <subcellularLocation>
        <location evidence="1 12">Cytoplasm</location>
    </subcellularLocation>
</comment>
<feature type="binding site" evidence="12">
    <location>
        <position position="52"/>
    </location>
    <ligand>
        <name>[4Fe-4S] cluster</name>
        <dbReference type="ChEBI" id="CHEBI:49883"/>
    </ligand>
</feature>
<keyword evidence="15" id="KW-1185">Reference proteome</keyword>
<dbReference type="GO" id="GO:0005737">
    <property type="term" value="C:cytoplasm"/>
    <property type="evidence" value="ECO:0007669"/>
    <property type="project" value="UniProtKB-SubCell"/>
</dbReference>
<evidence type="ECO:0000256" key="5">
    <source>
        <dbReference type="ARBA" id="ARBA00022723"/>
    </source>
</evidence>
<feature type="binding site" evidence="12">
    <location>
        <position position="61"/>
    </location>
    <ligand>
        <name>[4Fe-4S] cluster</name>
        <dbReference type="ChEBI" id="CHEBI:49883"/>
    </ligand>
</feature>
<dbReference type="GO" id="GO:0051539">
    <property type="term" value="F:4 iron, 4 sulfur cluster binding"/>
    <property type="evidence" value="ECO:0007669"/>
    <property type="project" value="UniProtKB-UniRule"/>
</dbReference>
<dbReference type="GO" id="GO:0035731">
    <property type="term" value="F:dinitrosyl-iron complex binding"/>
    <property type="evidence" value="ECO:0007669"/>
    <property type="project" value="UniProtKB-UniRule"/>
</dbReference>
<evidence type="ECO:0000256" key="8">
    <source>
        <dbReference type="ARBA" id="ARBA00023015"/>
    </source>
</evidence>
<keyword evidence="6 12" id="KW-0408">Iron</keyword>
<evidence type="ECO:0000256" key="7">
    <source>
        <dbReference type="ARBA" id="ARBA00023014"/>
    </source>
</evidence>